<evidence type="ECO:0000313" key="1">
    <source>
        <dbReference type="EMBL" id="GAD29906.1"/>
    </source>
</evidence>
<accession>A0A0U1P594</accession>
<dbReference type="RefSeq" id="WP_023932408.1">
    <property type="nucleotide sequence ID" value="NZ_DF196819.1"/>
</dbReference>
<organism evidence="1 2">
    <name type="scientific">Photobacterium leiognathi lrivu.4.1</name>
    <dbReference type="NCBI Taxonomy" id="1248232"/>
    <lineage>
        <taxon>Bacteria</taxon>
        <taxon>Pseudomonadati</taxon>
        <taxon>Pseudomonadota</taxon>
        <taxon>Gammaproteobacteria</taxon>
        <taxon>Vibrionales</taxon>
        <taxon>Vibrionaceae</taxon>
        <taxon>Photobacterium</taxon>
    </lineage>
</organism>
<sequence length="132" mass="15157">METVLNTSEQELIIFDYTHFLSLLCHQKWTFIDFIQSLVPSFEMNIKSNISSPISPAEKLHKEALKVLSSSASDTQNIIRLLFLSRNEDIQGLVLLLPFALEPEQVKLIERKGKCKIEKQNDNGERLLITLE</sequence>
<dbReference type="GeneID" id="99742316"/>
<evidence type="ECO:0000313" key="2">
    <source>
        <dbReference type="Proteomes" id="UP000030675"/>
    </source>
</evidence>
<reference evidence="2" key="1">
    <citation type="submission" date="2012-12" db="EMBL/GenBank/DDBJ databases">
        <title>Genome Sequence of Photobacterium leiognathi lrivu.4.1.</title>
        <authorList>
            <person name="Urbanczyk H."/>
            <person name="Ogura Y."/>
            <person name="Hayashi T."/>
            <person name="Dunlap P.V."/>
        </authorList>
    </citation>
    <scope>NUCLEOTIDE SEQUENCE [LARGE SCALE GENOMIC DNA]</scope>
    <source>
        <strain evidence="2">lrivu.4.1</strain>
    </source>
</reference>
<gene>
    <name evidence="1" type="ORF">PLEI_1560</name>
</gene>
<dbReference type="eggNOG" id="ENOG5032RU7">
    <property type="taxonomic scope" value="Bacteria"/>
</dbReference>
<dbReference type="EMBL" id="DF196819">
    <property type="protein sequence ID" value="GAD29906.1"/>
    <property type="molecule type" value="Genomic_DNA"/>
</dbReference>
<dbReference type="AlphaFoldDB" id="A0A0U1P594"/>
<protein>
    <submittedName>
        <fullName evidence="1">Uncharacterized protein</fullName>
    </submittedName>
</protein>
<name>A0A0U1P594_PHOLE</name>
<dbReference type="HOGENOM" id="CLU_143389_1_0_6"/>
<dbReference type="Proteomes" id="UP000030675">
    <property type="component" value="Unassembled WGS sequence"/>
</dbReference>
<proteinExistence type="predicted"/>